<dbReference type="Proteomes" id="UP000828236">
    <property type="component" value="Unassembled WGS sequence"/>
</dbReference>
<comment type="caution">
    <text evidence="1">The sequence shown here is derived from an EMBL/GenBank/DDBJ whole genome shotgun (WGS) entry which is preliminary data.</text>
</comment>
<name>A0A9D4PA69_DERFA</name>
<dbReference type="AlphaFoldDB" id="A0A9D4PA69"/>
<organism evidence="1">
    <name type="scientific">Dermatophagoides farinae</name>
    <name type="common">American house dust mite</name>
    <dbReference type="NCBI Taxonomy" id="6954"/>
    <lineage>
        <taxon>Eukaryota</taxon>
        <taxon>Metazoa</taxon>
        <taxon>Ecdysozoa</taxon>
        <taxon>Arthropoda</taxon>
        <taxon>Chelicerata</taxon>
        <taxon>Arachnida</taxon>
        <taxon>Acari</taxon>
        <taxon>Acariformes</taxon>
        <taxon>Sarcoptiformes</taxon>
        <taxon>Astigmata</taxon>
        <taxon>Psoroptidia</taxon>
        <taxon>Analgoidea</taxon>
        <taxon>Pyroglyphidae</taxon>
        <taxon>Dermatophagoidinae</taxon>
        <taxon>Dermatophagoides</taxon>
    </lineage>
</organism>
<reference evidence="1" key="2">
    <citation type="journal article" date="2021" name="World Allergy Organ. J.">
        <title>Chromosome-level assembly of Dermatophagoides farinae genome and transcriptome reveals two novel allergens Der f 37 and Der f 39.</title>
        <authorList>
            <person name="Chen J."/>
            <person name="Cai Z."/>
            <person name="Fan D."/>
            <person name="Hu J."/>
            <person name="Hou Y."/>
            <person name="He Y."/>
            <person name="Zhang Z."/>
            <person name="Zhao Z."/>
            <person name="Gao P."/>
            <person name="Hu W."/>
            <person name="Sun J."/>
            <person name="Li J."/>
            <person name="Ji K."/>
        </authorList>
    </citation>
    <scope>NUCLEOTIDE SEQUENCE</scope>
    <source>
        <strain evidence="1">JKM2019</strain>
    </source>
</reference>
<gene>
    <name evidence="1" type="ORF">HUG17_2189</name>
</gene>
<reference evidence="1" key="1">
    <citation type="submission" date="2020-06" db="EMBL/GenBank/DDBJ databases">
        <authorList>
            <person name="Ji K."/>
            <person name="Li J."/>
        </authorList>
    </citation>
    <scope>NUCLEOTIDE SEQUENCE</scope>
    <source>
        <strain evidence="1">JKM2019</strain>
        <tissue evidence="1">Whole body</tissue>
    </source>
</reference>
<proteinExistence type="predicted"/>
<accession>A0A9D4PA69</accession>
<evidence type="ECO:0000313" key="1">
    <source>
        <dbReference type="EMBL" id="KAH7646651.1"/>
    </source>
</evidence>
<protein>
    <submittedName>
        <fullName evidence="1">Uncharacterized protein</fullName>
    </submittedName>
</protein>
<sequence>MVDMFCSTIDNYIVRIDNYSHNYNLYSNYSYNFYSNRNYIRSRSNRNHNCHLCIAFASFQRPMFAFL</sequence>
<dbReference type="EMBL" id="SDOV01000001">
    <property type="protein sequence ID" value="KAH7646651.1"/>
    <property type="molecule type" value="Genomic_DNA"/>
</dbReference>